<feature type="compositionally biased region" description="Low complexity" evidence="1">
    <location>
        <begin position="35"/>
        <end position="50"/>
    </location>
</feature>
<accession>A0A3M2KWB0</accession>
<feature type="transmembrane region" description="Helical" evidence="2">
    <location>
        <begin position="235"/>
        <end position="257"/>
    </location>
</feature>
<evidence type="ECO:0000313" key="4">
    <source>
        <dbReference type="Proteomes" id="UP000279275"/>
    </source>
</evidence>
<evidence type="ECO:0000256" key="2">
    <source>
        <dbReference type="SAM" id="Phobius"/>
    </source>
</evidence>
<protein>
    <recommendedName>
        <fullName evidence="5">DUF3159 domain-containing protein</fullName>
    </recommendedName>
</protein>
<dbReference type="NCBIfam" id="NF041646">
    <property type="entry name" value="VC0807_fam"/>
    <property type="match status" value="1"/>
</dbReference>
<feature type="transmembrane region" description="Helical" evidence="2">
    <location>
        <begin position="94"/>
        <end position="113"/>
    </location>
</feature>
<feature type="region of interest" description="Disordered" evidence="1">
    <location>
        <begin position="1"/>
        <end position="59"/>
    </location>
</feature>
<evidence type="ECO:0008006" key="5">
    <source>
        <dbReference type="Google" id="ProtNLM"/>
    </source>
</evidence>
<dbReference type="EMBL" id="RFFH01000012">
    <property type="protein sequence ID" value="RMI29887.1"/>
    <property type="molecule type" value="Genomic_DNA"/>
</dbReference>
<name>A0A3M2KWB0_9NOCA</name>
<feature type="transmembrane region" description="Helical" evidence="2">
    <location>
        <begin position="120"/>
        <end position="138"/>
    </location>
</feature>
<keyword evidence="2" id="KW-1133">Transmembrane helix</keyword>
<reference evidence="3 4" key="1">
    <citation type="submission" date="2018-10" db="EMBL/GenBank/DDBJ databases">
        <title>Isolation from cow dung.</title>
        <authorList>
            <person name="Ling L."/>
        </authorList>
    </citation>
    <scope>NUCLEOTIDE SEQUENCE [LARGE SCALE GENOMIC DNA]</scope>
    <source>
        <strain evidence="3 4">NEAU-LL90</strain>
    </source>
</reference>
<dbReference type="RefSeq" id="WP_122190400.1">
    <property type="nucleotide sequence ID" value="NZ_RFFH01000012.1"/>
</dbReference>
<keyword evidence="4" id="KW-1185">Reference proteome</keyword>
<evidence type="ECO:0000313" key="3">
    <source>
        <dbReference type="EMBL" id="RMI29887.1"/>
    </source>
</evidence>
<evidence type="ECO:0000256" key="1">
    <source>
        <dbReference type="SAM" id="MobiDB-lite"/>
    </source>
</evidence>
<keyword evidence="2" id="KW-0472">Membrane</keyword>
<dbReference type="AlphaFoldDB" id="A0A3M2KWB0"/>
<feature type="transmembrane region" description="Helical" evidence="2">
    <location>
        <begin position="209"/>
        <end position="229"/>
    </location>
</feature>
<proteinExistence type="predicted"/>
<feature type="compositionally biased region" description="Low complexity" evidence="1">
    <location>
        <begin position="1"/>
        <end position="14"/>
    </location>
</feature>
<comment type="caution">
    <text evidence="3">The sequence shown here is derived from an EMBL/GenBank/DDBJ whole genome shotgun (WGS) entry which is preliminary data.</text>
</comment>
<organism evidence="3 4">
    <name type="scientific">Nocardia stercoris</name>
    <dbReference type="NCBI Taxonomy" id="2483361"/>
    <lineage>
        <taxon>Bacteria</taxon>
        <taxon>Bacillati</taxon>
        <taxon>Actinomycetota</taxon>
        <taxon>Actinomycetes</taxon>
        <taxon>Mycobacteriales</taxon>
        <taxon>Nocardiaceae</taxon>
        <taxon>Nocardia</taxon>
    </lineage>
</organism>
<gene>
    <name evidence="3" type="ORF">EBN03_24140</name>
</gene>
<dbReference type="OrthoDB" id="4544430at2"/>
<dbReference type="Proteomes" id="UP000279275">
    <property type="component" value="Unassembled WGS sequence"/>
</dbReference>
<keyword evidence="2" id="KW-0812">Transmembrane</keyword>
<sequence length="264" mass="27503">MSTDTRTPQTTDLTGPAATTGVTLRGYGAPESGITSGAAATGTEHTTGGTPSADTAGTSAAGFDRRRMLLTTARDVALPTLAYYGLHALGVGDVLALAAGTALAGVTLVVDMVRTRRVDVFAGIILAVFAFGLVTTFISGDARMMIVKDSLGTGLVGLAFLISTLTAKPLSYLAAVRTLSSTAPAQAAAFQARFDSTPAMRRTFRRVTAMWGAGMTGEAVLRIVLAYQLPVSTMVWLSQVLMVVCFGTLGTITGLFVRRMRRAR</sequence>
<feature type="transmembrane region" description="Helical" evidence="2">
    <location>
        <begin position="150"/>
        <end position="167"/>
    </location>
</feature>